<dbReference type="EMBL" id="CP036265">
    <property type="protein sequence ID" value="QDT17475.1"/>
    <property type="molecule type" value="Genomic_DNA"/>
</dbReference>
<dbReference type="RefSeq" id="WP_145360342.1">
    <property type="nucleotide sequence ID" value="NZ_CP036265.1"/>
</dbReference>
<reference evidence="2 3" key="1">
    <citation type="submission" date="2019-02" db="EMBL/GenBank/DDBJ databases">
        <title>Deep-cultivation of Planctomycetes and their phenomic and genomic characterization uncovers novel biology.</title>
        <authorList>
            <person name="Wiegand S."/>
            <person name="Jogler M."/>
            <person name="Boedeker C."/>
            <person name="Pinto D."/>
            <person name="Vollmers J."/>
            <person name="Rivas-Marin E."/>
            <person name="Kohn T."/>
            <person name="Peeters S.H."/>
            <person name="Heuer A."/>
            <person name="Rast P."/>
            <person name="Oberbeckmann S."/>
            <person name="Bunk B."/>
            <person name="Jeske O."/>
            <person name="Meyerdierks A."/>
            <person name="Storesund J.E."/>
            <person name="Kallscheuer N."/>
            <person name="Luecker S."/>
            <person name="Lage O.M."/>
            <person name="Pohl T."/>
            <person name="Merkel B.J."/>
            <person name="Hornburger P."/>
            <person name="Mueller R.-W."/>
            <person name="Bruemmer F."/>
            <person name="Labrenz M."/>
            <person name="Spormann A.M."/>
            <person name="Op den Camp H."/>
            <person name="Overmann J."/>
            <person name="Amann R."/>
            <person name="Jetten M.S.M."/>
            <person name="Mascher T."/>
            <person name="Medema M.H."/>
            <person name="Devos D.P."/>
            <person name="Kaster A.-K."/>
            <person name="Ovreas L."/>
            <person name="Rohde M."/>
            <person name="Galperin M.Y."/>
            <person name="Jogler C."/>
        </authorList>
    </citation>
    <scope>NUCLEOTIDE SEQUENCE [LARGE SCALE GENOMIC DNA]</scope>
    <source>
        <strain evidence="2 3">CA12</strain>
    </source>
</reference>
<keyword evidence="3" id="KW-1185">Reference proteome</keyword>
<protein>
    <submittedName>
        <fullName evidence="2">Uncharacterized protein</fullName>
    </submittedName>
</protein>
<evidence type="ECO:0000313" key="2">
    <source>
        <dbReference type="EMBL" id="QDT17475.1"/>
    </source>
</evidence>
<organism evidence="2 3">
    <name type="scientific">Alienimonas californiensis</name>
    <dbReference type="NCBI Taxonomy" id="2527989"/>
    <lineage>
        <taxon>Bacteria</taxon>
        <taxon>Pseudomonadati</taxon>
        <taxon>Planctomycetota</taxon>
        <taxon>Planctomycetia</taxon>
        <taxon>Planctomycetales</taxon>
        <taxon>Planctomycetaceae</taxon>
        <taxon>Alienimonas</taxon>
    </lineage>
</organism>
<gene>
    <name evidence="2" type="ORF">CA12_36000</name>
</gene>
<evidence type="ECO:0000256" key="1">
    <source>
        <dbReference type="SAM" id="MobiDB-lite"/>
    </source>
</evidence>
<dbReference type="KEGG" id="acaf:CA12_36000"/>
<feature type="compositionally biased region" description="Basic and acidic residues" evidence="1">
    <location>
        <begin position="10"/>
        <end position="23"/>
    </location>
</feature>
<dbReference type="Proteomes" id="UP000318741">
    <property type="component" value="Chromosome"/>
</dbReference>
<accession>A0A517PDK1</accession>
<evidence type="ECO:0000313" key="3">
    <source>
        <dbReference type="Proteomes" id="UP000318741"/>
    </source>
</evidence>
<name>A0A517PDK1_9PLAN</name>
<dbReference type="AlphaFoldDB" id="A0A517PDK1"/>
<feature type="region of interest" description="Disordered" evidence="1">
    <location>
        <begin position="1"/>
        <end position="23"/>
    </location>
</feature>
<proteinExistence type="predicted"/>
<sequence length="89" mass="10205">MLKIEDDAERFDLRDEAPDDTRPDVEETLEHLRETLTHDLLVRAYVSAHGESPTVDEAEAYREVLVGEAYNAGISDWNEPGVDEFLDWD</sequence>